<evidence type="ECO:0000313" key="4">
    <source>
        <dbReference type="Proteomes" id="UP000546324"/>
    </source>
</evidence>
<feature type="region of interest" description="Disordered" evidence="1">
    <location>
        <begin position="322"/>
        <end position="347"/>
    </location>
</feature>
<name>A0A7X0G5B1_9ACTN</name>
<accession>A0A7X0G5B1</accession>
<feature type="region of interest" description="Disordered" evidence="1">
    <location>
        <begin position="453"/>
        <end position="474"/>
    </location>
</feature>
<keyword evidence="4" id="KW-1185">Reference proteome</keyword>
<comment type="caution">
    <text evidence="3">The sequence shown here is derived from an EMBL/GenBank/DDBJ whole genome shotgun (WGS) entry which is preliminary data.</text>
</comment>
<sequence length="474" mass="50934">MRDGSRRNVGAQWRDSGASAIEYAALVGIGSILIGMLVLMMPNPVLPAVKKAICEVFGSGCEAPEYNYKPPASACVTGSDSKKVGYSITAFSVKFGQNFQFVKIKYADGSTRITIVPADYKLGAEAEIGAKAQFGKAGFGGDLGAKVEGSVNFKYGDTWVFPDDKAAEDWLDDVKWDLARKEAEKVSPGLWAFDKITGWEPRTRDPEITQWEVGAEGVFKVAAALGNLTTSTSGEKKVKDAATGLELEGKAGDAVLVTTDRSGSAKDGYPKTTYTFQVKGSVKGGAKVLGYGTGGEATYLGQTRMTFDKDGRLASITWLTTQESNSSESLKNPGKKTGSGTGTGKQVTTTATTVNFDDSNRAIGEKWIRDNSFMMPFQTIRNAVDENGSVVSKDPGPNADPLDRLIYERGLVSRNVYTGDVDEFKIAAELAAEIKFGVEGGYEGETQQITDSRYLGPPQNGERTFQQWPECAKN</sequence>
<reference evidence="3 4" key="1">
    <citation type="submission" date="2020-08" db="EMBL/GenBank/DDBJ databases">
        <title>Sequencing the genomes of 1000 actinobacteria strains.</title>
        <authorList>
            <person name="Klenk H.-P."/>
        </authorList>
    </citation>
    <scope>NUCLEOTIDE SEQUENCE [LARGE SCALE GENOMIC DNA]</scope>
    <source>
        <strain evidence="3 4">DSM 43675</strain>
    </source>
</reference>
<dbReference type="AlphaFoldDB" id="A0A7X0G5B1"/>
<evidence type="ECO:0000256" key="2">
    <source>
        <dbReference type="SAM" id="Phobius"/>
    </source>
</evidence>
<dbReference type="RefSeq" id="WP_185031830.1">
    <property type="nucleotide sequence ID" value="NZ_JACHMQ010000001.1"/>
</dbReference>
<gene>
    <name evidence="3" type="ORF">BKA00_006684</name>
</gene>
<proteinExistence type="predicted"/>
<keyword evidence="2" id="KW-0812">Transmembrane</keyword>
<dbReference type="Proteomes" id="UP000546324">
    <property type="component" value="Unassembled WGS sequence"/>
</dbReference>
<keyword evidence="2" id="KW-1133">Transmembrane helix</keyword>
<keyword evidence="2" id="KW-0472">Membrane</keyword>
<organism evidence="3 4">
    <name type="scientific">Actinomadura coerulea</name>
    <dbReference type="NCBI Taxonomy" id="46159"/>
    <lineage>
        <taxon>Bacteria</taxon>
        <taxon>Bacillati</taxon>
        <taxon>Actinomycetota</taxon>
        <taxon>Actinomycetes</taxon>
        <taxon>Streptosporangiales</taxon>
        <taxon>Thermomonosporaceae</taxon>
        <taxon>Actinomadura</taxon>
    </lineage>
</organism>
<evidence type="ECO:0000256" key="1">
    <source>
        <dbReference type="SAM" id="MobiDB-lite"/>
    </source>
</evidence>
<feature type="transmembrane region" description="Helical" evidence="2">
    <location>
        <begin position="20"/>
        <end position="41"/>
    </location>
</feature>
<evidence type="ECO:0000313" key="3">
    <source>
        <dbReference type="EMBL" id="MBB6399770.1"/>
    </source>
</evidence>
<dbReference type="EMBL" id="JACHMQ010000001">
    <property type="protein sequence ID" value="MBB6399770.1"/>
    <property type="molecule type" value="Genomic_DNA"/>
</dbReference>
<protein>
    <submittedName>
        <fullName evidence="3">Flp pilus assembly pilin Flp</fullName>
    </submittedName>
</protein>